<reference evidence="3 4" key="1">
    <citation type="submission" date="2019-07" db="EMBL/GenBank/DDBJ databases">
        <title>Whole genome shotgun sequence of Chitinophaga cymbidii NBRC 109752.</title>
        <authorList>
            <person name="Hosoyama A."/>
            <person name="Uohara A."/>
            <person name="Ohji S."/>
            <person name="Ichikawa N."/>
        </authorList>
    </citation>
    <scope>NUCLEOTIDE SEQUENCE [LARGE SCALE GENOMIC DNA]</scope>
    <source>
        <strain evidence="3 4">NBRC 109752</strain>
    </source>
</reference>
<comment type="caution">
    <text evidence="3">The sequence shown here is derived from an EMBL/GenBank/DDBJ whole genome shotgun (WGS) entry which is preliminary data.</text>
</comment>
<protein>
    <submittedName>
        <fullName evidence="3">LPS biosynthesis-related glycosyltransferase</fullName>
    </submittedName>
</protein>
<dbReference type="CDD" id="cd03789">
    <property type="entry name" value="GT9_LPS_heptosyltransferase"/>
    <property type="match status" value="1"/>
</dbReference>
<keyword evidence="4" id="KW-1185">Reference proteome</keyword>
<keyword evidence="1" id="KW-0328">Glycosyltransferase</keyword>
<organism evidence="3 4">
    <name type="scientific">Chitinophaga cymbidii</name>
    <dbReference type="NCBI Taxonomy" id="1096750"/>
    <lineage>
        <taxon>Bacteria</taxon>
        <taxon>Pseudomonadati</taxon>
        <taxon>Bacteroidota</taxon>
        <taxon>Chitinophagia</taxon>
        <taxon>Chitinophagales</taxon>
        <taxon>Chitinophagaceae</taxon>
        <taxon>Chitinophaga</taxon>
    </lineage>
</organism>
<evidence type="ECO:0000256" key="1">
    <source>
        <dbReference type="ARBA" id="ARBA00022676"/>
    </source>
</evidence>
<dbReference type="PANTHER" id="PTHR30160:SF1">
    <property type="entry name" value="LIPOPOLYSACCHARIDE 1,2-N-ACETYLGLUCOSAMINETRANSFERASE-RELATED"/>
    <property type="match status" value="1"/>
</dbReference>
<dbReference type="Pfam" id="PF01075">
    <property type="entry name" value="Glyco_transf_9"/>
    <property type="match status" value="1"/>
</dbReference>
<dbReference type="GO" id="GO:0009244">
    <property type="term" value="P:lipopolysaccharide core region biosynthetic process"/>
    <property type="evidence" value="ECO:0007669"/>
    <property type="project" value="TreeGrafter"/>
</dbReference>
<dbReference type="SUPFAM" id="SSF53756">
    <property type="entry name" value="UDP-Glycosyltransferase/glycogen phosphorylase"/>
    <property type="match status" value="1"/>
</dbReference>
<dbReference type="GO" id="GO:0005829">
    <property type="term" value="C:cytosol"/>
    <property type="evidence" value="ECO:0007669"/>
    <property type="project" value="TreeGrafter"/>
</dbReference>
<sequence length="327" mass="36132">MLYLIHKIAVFRALQLGDMLCAVPAFRALRAAFPAAHISLIGLPWAEAFVKRFAAYIDELIVFPAYPGLPEQQPVDPEKVMAFIQQMQAHRFDLLLQMQGNGNIVNPLMEKLGAGIVAGFCQSDKYCPDTCTFIRYPDHLSEVQRHLRLMEHLNIPLKGEELEFPLTEEDYDDFRKLDLPYGSGEYICVHPGSRGATRQWPPAYFASLADHFAGRGWSIVITGTASEAGLAAQVQSMMHANAVNLAGKTSLGGLAVLIRQAGALFSNCTGVSHLAAAVKTRSVIISMDGEPLRWAPSDKRLHHMVDWTKEQNYETVVQEANAVLEGV</sequence>
<dbReference type="OrthoDB" id="9797795at2"/>
<dbReference type="PANTHER" id="PTHR30160">
    <property type="entry name" value="TETRAACYLDISACCHARIDE 4'-KINASE-RELATED"/>
    <property type="match status" value="1"/>
</dbReference>
<evidence type="ECO:0000313" key="4">
    <source>
        <dbReference type="Proteomes" id="UP000321436"/>
    </source>
</evidence>
<evidence type="ECO:0000256" key="2">
    <source>
        <dbReference type="ARBA" id="ARBA00022679"/>
    </source>
</evidence>
<evidence type="ECO:0000313" key="3">
    <source>
        <dbReference type="EMBL" id="GEP96191.1"/>
    </source>
</evidence>
<dbReference type="InterPro" id="IPR002201">
    <property type="entry name" value="Glyco_trans_9"/>
</dbReference>
<dbReference type="Gene3D" id="3.40.50.2000">
    <property type="entry name" value="Glycogen Phosphorylase B"/>
    <property type="match status" value="2"/>
</dbReference>
<accession>A0A512RKF2</accession>
<dbReference type="Proteomes" id="UP000321436">
    <property type="component" value="Unassembled WGS sequence"/>
</dbReference>
<dbReference type="InterPro" id="IPR051199">
    <property type="entry name" value="LPS_LOS_Heptosyltrfase"/>
</dbReference>
<dbReference type="RefSeq" id="WP_146861791.1">
    <property type="nucleotide sequence ID" value="NZ_BKAU01000002.1"/>
</dbReference>
<keyword evidence="2 3" id="KW-0808">Transferase</keyword>
<dbReference type="GO" id="GO:0008713">
    <property type="term" value="F:ADP-heptose-lipopolysaccharide heptosyltransferase activity"/>
    <property type="evidence" value="ECO:0007669"/>
    <property type="project" value="TreeGrafter"/>
</dbReference>
<dbReference type="AlphaFoldDB" id="A0A512RKF2"/>
<dbReference type="EMBL" id="BKAU01000002">
    <property type="protein sequence ID" value="GEP96191.1"/>
    <property type="molecule type" value="Genomic_DNA"/>
</dbReference>
<gene>
    <name evidence="3" type="ORF">CCY01nite_24510</name>
</gene>
<name>A0A512RKF2_9BACT</name>
<proteinExistence type="predicted"/>